<comment type="similarity">
    <text evidence="1">Belongs to the SCO1/2 family.</text>
</comment>
<evidence type="ECO:0000313" key="3">
    <source>
        <dbReference type="EMBL" id="KGE77704.1"/>
    </source>
</evidence>
<feature type="chain" id="PRO_5045949843" evidence="2">
    <location>
        <begin position="22"/>
        <end position="199"/>
    </location>
</feature>
<name>A0ABR4WT10_9GAMM</name>
<dbReference type="Proteomes" id="UP000029721">
    <property type="component" value="Unassembled WGS sequence"/>
</dbReference>
<dbReference type="InterPro" id="IPR036249">
    <property type="entry name" value="Thioredoxin-like_sf"/>
</dbReference>
<feature type="signal peptide" evidence="2">
    <location>
        <begin position="1"/>
        <end position="21"/>
    </location>
</feature>
<organism evidence="3 4">
    <name type="scientific">Halomonas salina</name>
    <dbReference type="NCBI Taxonomy" id="42565"/>
    <lineage>
        <taxon>Bacteria</taxon>
        <taxon>Pseudomonadati</taxon>
        <taxon>Pseudomonadota</taxon>
        <taxon>Gammaproteobacteria</taxon>
        <taxon>Oceanospirillales</taxon>
        <taxon>Halomonadaceae</taxon>
        <taxon>Halomonas</taxon>
    </lineage>
</organism>
<sequence>MPPAPPRCCTPLILLALLVMAGCGEPEWRTKDIASLMPPLAFTLVDERGETVEADRYRGGVALLFFGYTHCPDVCPITLARLAGQVRDLPPEARDDMQILFVSVDPARDDPERLAAYTEAFGSAIVGLTGSRAQLDALTKRYRVTYGYGEKDAAGGYAVSHPSGVFAFDRAGDARLLIRDGDDPEAVRHDLRRLLAEEG</sequence>
<keyword evidence="4" id="KW-1185">Reference proteome</keyword>
<dbReference type="PANTHER" id="PTHR12151">
    <property type="entry name" value="ELECTRON TRANSPORT PROTIN SCO1/SENC FAMILY MEMBER"/>
    <property type="match status" value="1"/>
</dbReference>
<proteinExistence type="inferred from homology"/>
<evidence type="ECO:0000256" key="1">
    <source>
        <dbReference type="ARBA" id="ARBA00010996"/>
    </source>
</evidence>
<dbReference type="EMBL" id="JOKD01000031">
    <property type="protein sequence ID" value="KGE77704.1"/>
    <property type="molecule type" value="Genomic_DNA"/>
</dbReference>
<dbReference type="Gene3D" id="3.40.30.10">
    <property type="entry name" value="Glutaredoxin"/>
    <property type="match status" value="1"/>
</dbReference>
<dbReference type="Pfam" id="PF02630">
    <property type="entry name" value="SCO1-SenC"/>
    <property type="match status" value="1"/>
</dbReference>
<dbReference type="CDD" id="cd02968">
    <property type="entry name" value="SCO"/>
    <property type="match status" value="1"/>
</dbReference>
<evidence type="ECO:0000313" key="4">
    <source>
        <dbReference type="Proteomes" id="UP000029721"/>
    </source>
</evidence>
<comment type="caution">
    <text evidence="3">The sequence shown here is derived from an EMBL/GenBank/DDBJ whole genome shotgun (WGS) entry which is preliminary data.</text>
</comment>
<protein>
    <submittedName>
        <fullName evidence="3">Electron transporter SenC</fullName>
    </submittedName>
</protein>
<dbReference type="PANTHER" id="PTHR12151:SF25">
    <property type="entry name" value="LINALOOL DEHYDRATASE_ISOMERASE DOMAIN-CONTAINING PROTEIN"/>
    <property type="match status" value="1"/>
</dbReference>
<dbReference type="RefSeq" id="WP_035596723.1">
    <property type="nucleotide sequence ID" value="NZ_JOKD01000031.1"/>
</dbReference>
<dbReference type="SUPFAM" id="SSF52833">
    <property type="entry name" value="Thioredoxin-like"/>
    <property type="match status" value="1"/>
</dbReference>
<keyword evidence="2" id="KW-0732">Signal</keyword>
<dbReference type="PROSITE" id="PS51257">
    <property type="entry name" value="PROKAR_LIPOPROTEIN"/>
    <property type="match status" value="1"/>
</dbReference>
<gene>
    <name evidence="3" type="ORF">FP66_07960</name>
</gene>
<dbReference type="InterPro" id="IPR003782">
    <property type="entry name" value="SCO1/SenC"/>
</dbReference>
<accession>A0ABR4WT10</accession>
<evidence type="ECO:0000256" key="2">
    <source>
        <dbReference type="SAM" id="SignalP"/>
    </source>
</evidence>
<reference evidence="3 4" key="1">
    <citation type="submission" date="2014-06" db="EMBL/GenBank/DDBJ databases">
        <title>Draft genome sequence of an extremely salt tolerant bacteria Halomonas salina/CIFRI 1.</title>
        <authorList>
            <person name="Behera B.D."/>
            <person name="Meena D.K."/>
            <person name="Das P."/>
            <person name="Maharana J."/>
            <person name="Paria P."/>
            <person name="Sharma A.P."/>
            <person name="Shamsudheen K.V."/>
            <person name="Rijit J."/>
            <person name="Dixit V."/>
            <person name="Verma A."/>
            <person name="Scaria V."/>
            <person name="Sivasubbu S."/>
        </authorList>
    </citation>
    <scope>NUCLEOTIDE SEQUENCE [LARGE SCALE GENOMIC DNA]</scope>
    <source>
        <strain evidence="3 4">CIFRI 1</strain>
    </source>
</reference>